<accession>A0A3D8LEN2</accession>
<dbReference type="EMBL" id="QRGR01000007">
    <property type="protein sequence ID" value="RDV15860.1"/>
    <property type="molecule type" value="Genomic_DNA"/>
</dbReference>
<feature type="transmembrane region" description="Helical" evidence="1">
    <location>
        <begin position="394"/>
        <end position="412"/>
    </location>
</feature>
<feature type="transmembrane region" description="Helical" evidence="1">
    <location>
        <begin position="325"/>
        <end position="346"/>
    </location>
</feature>
<reference evidence="3" key="1">
    <citation type="submission" date="2018-08" db="EMBL/GenBank/DDBJ databases">
        <authorList>
            <person name="Liu Z.-W."/>
            <person name="Du Z.-J."/>
        </authorList>
    </citation>
    <scope>NUCLEOTIDE SEQUENCE [LARGE SCALE GENOMIC DNA]</scope>
    <source>
        <strain evidence="3">H4X</strain>
    </source>
</reference>
<feature type="transmembrane region" description="Helical" evidence="1">
    <location>
        <begin position="418"/>
        <end position="435"/>
    </location>
</feature>
<keyword evidence="1" id="KW-1133">Transmembrane helix</keyword>
<evidence type="ECO:0000313" key="3">
    <source>
        <dbReference type="Proteomes" id="UP000256708"/>
    </source>
</evidence>
<feature type="transmembrane region" description="Helical" evidence="1">
    <location>
        <begin position="105"/>
        <end position="127"/>
    </location>
</feature>
<feature type="transmembrane region" description="Helical" evidence="1">
    <location>
        <begin position="195"/>
        <end position="214"/>
    </location>
</feature>
<feature type="transmembrane region" description="Helical" evidence="1">
    <location>
        <begin position="64"/>
        <end position="84"/>
    </location>
</feature>
<name>A0A3D8LEN2_9BACT</name>
<proteinExistence type="predicted"/>
<keyword evidence="3" id="KW-1185">Reference proteome</keyword>
<feature type="transmembrane region" description="Helical" evidence="1">
    <location>
        <begin position="165"/>
        <end position="183"/>
    </location>
</feature>
<dbReference type="Proteomes" id="UP000256708">
    <property type="component" value="Unassembled WGS sequence"/>
</dbReference>
<feature type="transmembrane region" description="Helical" evidence="1">
    <location>
        <begin position="250"/>
        <end position="270"/>
    </location>
</feature>
<feature type="transmembrane region" description="Helical" evidence="1">
    <location>
        <begin position="24"/>
        <end position="44"/>
    </location>
</feature>
<organism evidence="2 3">
    <name type="scientific">Pontibacter diazotrophicus</name>
    <dbReference type="NCBI Taxonomy" id="1400979"/>
    <lineage>
        <taxon>Bacteria</taxon>
        <taxon>Pseudomonadati</taxon>
        <taxon>Bacteroidota</taxon>
        <taxon>Cytophagia</taxon>
        <taxon>Cytophagales</taxon>
        <taxon>Hymenobacteraceae</taxon>
        <taxon>Pontibacter</taxon>
    </lineage>
</organism>
<evidence type="ECO:0000256" key="1">
    <source>
        <dbReference type="SAM" id="Phobius"/>
    </source>
</evidence>
<keyword evidence="1" id="KW-0812">Transmembrane</keyword>
<comment type="caution">
    <text evidence="2">The sequence shown here is derived from an EMBL/GenBank/DDBJ whole genome shotgun (WGS) entry which is preliminary data.</text>
</comment>
<dbReference type="OrthoDB" id="942886at2"/>
<evidence type="ECO:0000313" key="2">
    <source>
        <dbReference type="EMBL" id="RDV15860.1"/>
    </source>
</evidence>
<protein>
    <submittedName>
        <fullName evidence="2">Uncharacterized protein</fullName>
    </submittedName>
</protein>
<feature type="transmembrane region" description="Helical" evidence="1">
    <location>
        <begin position="282"/>
        <end position="304"/>
    </location>
</feature>
<keyword evidence="1" id="KW-0472">Membrane</keyword>
<feature type="transmembrane region" description="Helical" evidence="1">
    <location>
        <begin position="133"/>
        <end position="153"/>
    </location>
</feature>
<sequence>MDLILFSCRARIDSFFRQKPKQRGLLLGLGILLAGFYSLMFSYLLQLAEESGRIRQSAEQVLEYANLFLLVIIILRGFFPAYVPKSGIIQRIYPIPPLQKFWTELAVELVSPFYFIALNFLIFLFLMAPAYDFVHLLQSLLVVLTAHVTLRSLQVFVERKIRWTHSYLFMAAVMAAAFVALQVRVPMFRPTSDWLMLVVHVAALGFFITASYFLEHAAADARHKVVNYSSNARRSLGWRLFKNHKMARQMLIFGMVFKVLILAVDAVSYLKKGNHIFDEILSLWIFVGPLVIFSYVFNNVWGFYRNLWLTIERSSGSYKDFIKASLLPLRVPLLMDAVLTFMYVTFFNHESALFIVLMYIASILVLTPLGIIASIVRPIAVKGGMFSFSTKTSYLYNFIAIFLFSMLLLPRIHPLLYLLYPLIIGGVIFALVAVLKEYPAYKHKLFETLYKTEA</sequence>
<dbReference type="AlphaFoldDB" id="A0A3D8LEN2"/>
<dbReference type="RefSeq" id="WP_115564932.1">
    <property type="nucleotide sequence ID" value="NZ_QRGR01000007.1"/>
</dbReference>
<feature type="transmembrane region" description="Helical" evidence="1">
    <location>
        <begin position="352"/>
        <end position="373"/>
    </location>
</feature>
<gene>
    <name evidence="2" type="ORF">DXT99_07640</name>
</gene>